<dbReference type="Proteomes" id="UP001153069">
    <property type="component" value="Unassembled WGS sequence"/>
</dbReference>
<dbReference type="EMBL" id="CAICTM010000124">
    <property type="protein sequence ID" value="CAB9502042.1"/>
    <property type="molecule type" value="Genomic_DNA"/>
</dbReference>
<keyword evidence="2" id="KW-1185">Reference proteome</keyword>
<evidence type="ECO:0000313" key="2">
    <source>
        <dbReference type="Proteomes" id="UP001153069"/>
    </source>
</evidence>
<name>A0A9N8DFZ7_9STRA</name>
<protein>
    <submittedName>
        <fullName evidence="1">Uncharacterized protein</fullName>
    </submittedName>
</protein>
<accession>A0A9N8DFZ7</accession>
<dbReference type="OrthoDB" id="1847170at2759"/>
<comment type="caution">
    <text evidence="1">The sequence shown here is derived from an EMBL/GenBank/DDBJ whole genome shotgun (WGS) entry which is preliminary data.</text>
</comment>
<reference evidence="1" key="1">
    <citation type="submission" date="2020-06" db="EMBL/GenBank/DDBJ databases">
        <authorList>
            <consortium name="Plant Systems Biology data submission"/>
        </authorList>
    </citation>
    <scope>NUCLEOTIDE SEQUENCE</scope>
    <source>
        <strain evidence="1">D6</strain>
    </source>
</reference>
<dbReference type="AlphaFoldDB" id="A0A9N8DFZ7"/>
<sequence>MLSAWEILERWEPPSLDEVQAIGKSDPEVWKSFDEYLFEMYGSPLMTLLEGEDPSDQFERVVPLDVVAYLADQWPESVCMENGRGGLPLHLALRFHRDEIVDFFLN</sequence>
<proteinExistence type="predicted"/>
<organism evidence="1 2">
    <name type="scientific">Seminavis robusta</name>
    <dbReference type="NCBI Taxonomy" id="568900"/>
    <lineage>
        <taxon>Eukaryota</taxon>
        <taxon>Sar</taxon>
        <taxon>Stramenopiles</taxon>
        <taxon>Ochrophyta</taxon>
        <taxon>Bacillariophyta</taxon>
        <taxon>Bacillariophyceae</taxon>
        <taxon>Bacillariophycidae</taxon>
        <taxon>Naviculales</taxon>
        <taxon>Naviculaceae</taxon>
        <taxon>Seminavis</taxon>
    </lineage>
</organism>
<evidence type="ECO:0000313" key="1">
    <source>
        <dbReference type="EMBL" id="CAB9502042.1"/>
    </source>
</evidence>
<gene>
    <name evidence="1" type="ORF">SEMRO_125_G060350.1</name>
</gene>